<keyword evidence="4" id="KW-1185">Reference proteome</keyword>
<name>A0ABX8R4V3_9ACTN</name>
<reference evidence="3" key="1">
    <citation type="submission" date="2020-07" db="EMBL/GenBank/DDBJ databases">
        <authorList>
            <person name="Tarantini F.S."/>
            <person name="Hong K.W."/>
            <person name="Chan K.G."/>
        </authorList>
    </citation>
    <scope>NUCLEOTIDE SEQUENCE</scope>
    <source>
        <strain evidence="3">32-07</strain>
    </source>
</reference>
<feature type="compositionally biased region" description="Basic and acidic residues" evidence="1">
    <location>
        <begin position="1"/>
        <end position="17"/>
    </location>
</feature>
<keyword evidence="2" id="KW-1133">Transmembrane helix</keyword>
<accession>A0ABX8R4V3</accession>
<evidence type="ECO:0000313" key="3">
    <source>
        <dbReference type="EMBL" id="QXJ25858.1"/>
    </source>
</evidence>
<feature type="region of interest" description="Disordered" evidence="1">
    <location>
        <begin position="1"/>
        <end position="33"/>
    </location>
</feature>
<protein>
    <submittedName>
        <fullName evidence="3">Uncharacterized protein</fullName>
    </submittedName>
</protein>
<dbReference type="EMBL" id="CP059572">
    <property type="protein sequence ID" value="QXJ25858.1"/>
    <property type="molecule type" value="Genomic_DNA"/>
</dbReference>
<keyword evidence="2" id="KW-0472">Membrane</keyword>
<dbReference type="RefSeq" id="WP_231332075.1">
    <property type="nucleotide sequence ID" value="NZ_CP059572.1"/>
</dbReference>
<evidence type="ECO:0000256" key="1">
    <source>
        <dbReference type="SAM" id="MobiDB-lite"/>
    </source>
</evidence>
<sequence>MRKESVHPMVPEPEKGSTSEATAKPTDQGEPTTRLLITTNAALIGVPAAYAASRSVPVTVIAAVAAIVLALLGSGRR</sequence>
<evidence type="ECO:0000313" key="4">
    <source>
        <dbReference type="Proteomes" id="UP001049518"/>
    </source>
</evidence>
<dbReference type="Proteomes" id="UP001049518">
    <property type="component" value="Chromosome"/>
</dbReference>
<gene>
    <name evidence="3" type="ORF">AGRA3207_007422</name>
</gene>
<feature type="transmembrane region" description="Helical" evidence="2">
    <location>
        <begin position="55"/>
        <end position="73"/>
    </location>
</feature>
<proteinExistence type="predicted"/>
<keyword evidence="2" id="KW-0812">Transmembrane</keyword>
<organism evidence="3 4">
    <name type="scientific">Actinomadura graeca</name>
    <dbReference type="NCBI Taxonomy" id="2750812"/>
    <lineage>
        <taxon>Bacteria</taxon>
        <taxon>Bacillati</taxon>
        <taxon>Actinomycetota</taxon>
        <taxon>Actinomycetes</taxon>
        <taxon>Streptosporangiales</taxon>
        <taxon>Thermomonosporaceae</taxon>
        <taxon>Actinomadura</taxon>
    </lineage>
</organism>
<evidence type="ECO:0000256" key="2">
    <source>
        <dbReference type="SAM" id="Phobius"/>
    </source>
</evidence>